<dbReference type="STRING" id="456442.Mboo_1232"/>
<dbReference type="GO" id="GO:0005886">
    <property type="term" value="C:plasma membrane"/>
    <property type="evidence" value="ECO:0007669"/>
    <property type="project" value="UniProtKB-SubCell"/>
</dbReference>
<dbReference type="KEGG" id="mbn:Mboo_1232"/>
<keyword evidence="8" id="KW-1185">Reference proteome</keyword>
<comment type="subcellular location">
    <subcellularLocation>
        <location evidence="1">Cell membrane</location>
        <topology evidence="1">Multi-pass membrane protein</topology>
    </subcellularLocation>
</comment>
<dbReference type="RefSeq" id="WP_012106781.1">
    <property type="nucleotide sequence ID" value="NC_009712.1"/>
</dbReference>
<dbReference type="AlphaFoldDB" id="A7I7N9"/>
<evidence type="ECO:0008006" key="9">
    <source>
        <dbReference type="Google" id="ProtNLM"/>
    </source>
</evidence>
<gene>
    <name evidence="7" type="ordered locus">Mboo_1232</name>
</gene>
<dbReference type="Pfam" id="PF06146">
    <property type="entry name" value="PsiE"/>
    <property type="match status" value="1"/>
</dbReference>
<feature type="transmembrane region" description="Helical" evidence="6">
    <location>
        <begin position="113"/>
        <end position="130"/>
    </location>
</feature>
<proteinExistence type="predicted"/>
<dbReference type="HOGENOM" id="CLU_113758_2_1_2"/>
<feature type="transmembrane region" description="Helical" evidence="6">
    <location>
        <begin position="81"/>
        <end position="101"/>
    </location>
</feature>
<evidence type="ECO:0000313" key="8">
    <source>
        <dbReference type="Proteomes" id="UP000002408"/>
    </source>
</evidence>
<sequence>MIEEINKFERIVYTILIILLGAVLVCAIAELIWTFIGDLFNPGISLLDNKEIVAVLGSFLLVLITVELLDTMKAYIVENVIHVEVVVLLAIIAIARKVILLDPTSIPSDSGELVGIGIIIVGLAAAYYLIKKADVSIRYPPKKEESPAPEKQKEG</sequence>
<keyword evidence="4 6" id="KW-1133">Transmembrane helix</keyword>
<evidence type="ECO:0000256" key="4">
    <source>
        <dbReference type="ARBA" id="ARBA00022989"/>
    </source>
</evidence>
<dbReference type="eggNOG" id="arCOG06422">
    <property type="taxonomic scope" value="Archaea"/>
</dbReference>
<dbReference type="InterPro" id="IPR020948">
    <property type="entry name" value="P_starv_induced_PsiE-like"/>
</dbReference>
<keyword evidence="2" id="KW-1003">Cell membrane</keyword>
<keyword evidence="3 6" id="KW-0812">Transmembrane</keyword>
<evidence type="ECO:0000313" key="7">
    <source>
        <dbReference type="EMBL" id="ABS55750.1"/>
    </source>
</evidence>
<protein>
    <recommendedName>
        <fullName evidence="9">Phosphate-starvation-inducible E-like protein</fullName>
    </recommendedName>
</protein>
<name>A7I7N9_METB6</name>
<evidence type="ECO:0000256" key="5">
    <source>
        <dbReference type="ARBA" id="ARBA00023136"/>
    </source>
</evidence>
<feature type="transmembrane region" description="Helical" evidence="6">
    <location>
        <begin position="12"/>
        <end position="36"/>
    </location>
</feature>
<dbReference type="GeneID" id="5411911"/>
<dbReference type="EMBL" id="CP000780">
    <property type="protein sequence ID" value="ABS55750.1"/>
    <property type="molecule type" value="Genomic_DNA"/>
</dbReference>
<evidence type="ECO:0000256" key="2">
    <source>
        <dbReference type="ARBA" id="ARBA00022475"/>
    </source>
</evidence>
<reference evidence="8" key="1">
    <citation type="journal article" date="2015" name="Microbiology">
        <title>Genome of Methanoregula boonei 6A8 reveals adaptations to oligotrophic peatland environments.</title>
        <authorList>
            <person name="Braeuer S."/>
            <person name="Cadillo-Quiroz H."/>
            <person name="Kyrpides N."/>
            <person name="Woyke T."/>
            <person name="Goodwin L."/>
            <person name="Detter C."/>
            <person name="Podell S."/>
            <person name="Yavitt J.B."/>
            <person name="Zinder S.H."/>
        </authorList>
    </citation>
    <scope>NUCLEOTIDE SEQUENCE [LARGE SCALE GENOMIC DNA]</scope>
    <source>
        <strain evidence="8">DSM 21154 / JCM 14090 / 6A8</strain>
    </source>
</reference>
<evidence type="ECO:0000256" key="3">
    <source>
        <dbReference type="ARBA" id="ARBA00022692"/>
    </source>
</evidence>
<organism evidence="7 8">
    <name type="scientific">Methanoregula boonei (strain DSM 21154 / JCM 14090 / 6A8)</name>
    <dbReference type="NCBI Taxonomy" id="456442"/>
    <lineage>
        <taxon>Archaea</taxon>
        <taxon>Methanobacteriati</taxon>
        <taxon>Methanobacteriota</taxon>
        <taxon>Stenosarchaea group</taxon>
        <taxon>Methanomicrobia</taxon>
        <taxon>Methanomicrobiales</taxon>
        <taxon>Methanoregulaceae</taxon>
        <taxon>Methanoregula</taxon>
    </lineage>
</organism>
<keyword evidence="5 6" id="KW-0472">Membrane</keyword>
<dbReference type="Proteomes" id="UP000002408">
    <property type="component" value="Chromosome"/>
</dbReference>
<accession>A7I7N9</accession>
<feature type="transmembrane region" description="Helical" evidence="6">
    <location>
        <begin position="52"/>
        <end position="69"/>
    </location>
</feature>
<evidence type="ECO:0000256" key="6">
    <source>
        <dbReference type="SAM" id="Phobius"/>
    </source>
</evidence>
<evidence type="ECO:0000256" key="1">
    <source>
        <dbReference type="ARBA" id="ARBA00004651"/>
    </source>
</evidence>